<reference evidence="1" key="1">
    <citation type="journal article" date="2021" name="PeerJ">
        <title>Extensive microbial diversity within the chicken gut microbiome revealed by metagenomics and culture.</title>
        <authorList>
            <person name="Gilroy R."/>
            <person name="Ravi A."/>
            <person name="Getino M."/>
            <person name="Pursley I."/>
            <person name="Horton D.L."/>
            <person name="Alikhan N.F."/>
            <person name="Baker D."/>
            <person name="Gharbi K."/>
            <person name="Hall N."/>
            <person name="Watson M."/>
            <person name="Adriaenssens E.M."/>
            <person name="Foster-Nyarko E."/>
            <person name="Jarju S."/>
            <person name="Secka A."/>
            <person name="Antonio M."/>
            <person name="Oren A."/>
            <person name="Chaudhuri R.R."/>
            <person name="La Ragione R."/>
            <person name="Hildebrand F."/>
            <person name="Pallen M.J."/>
        </authorList>
    </citation>
    <scope>NUCLEOTIDE SEQUENCE</scope>
    <source>
        <strain evidence="1">CHK192-19661</strain>
    </source>
</reference>
<reference evidence="1" key="2">
    <citation type="submission" date="2021-04" db="EMBL/GenBank/DDBJ databases">
        <authorList>
            <person name="Gilroy R."/>
        </authorList>
    </citation>
    <scope>NUCLEOTIDE SEQUENCE</scope>
    <source>
        <strain evidence="1">CHK192-19661</strain>
    </source>
</reference>
<gene>
    <name evidence="1" type="ORF">H9726_05270</name>
</gene>
<proteinExistence type="predicted"/>
<evidence type="ECO:0000313" key="1">
    <source>
        <dbReference type="EMBL" id="HIZ09880.1"/>
    </source>
</evidence>
<name>A0A9D2II39_9FIRM</name>
<accession>A0A9D2II39</accession>
<comment type="caution">
    <text evidence="1">The sequence shown here is derived from an EMBL/GenBank/DDBJ whole genome shotgun (WGS) entry which is preliminary data.</text>
</comment>
<sequence>MIYFCDAAGTQVRCVPARVYQGSSEANEVVLCAPFAQSAQVRASFRLPNGEILPPAAMTYEGNAAAYDGEGTQLHCWRLALPAAVTQYYGEVTVQFYRISAEDTLAAQAVRFTVERGVPPESVAPAEDVYESISQSLAGMAADLGNGAFASRAVYAWNAAYTYGANEIAFCPEAGGGKGAFVRSLVSENDQPPYTEAGALNAQYWSEAVSFGELIAASQAAQAASVSAASDADAAEGSASAAEGFADAAQASSASAQAYAGQAQTAAGNAAADAADAEESAQSAAASAELAQTYAQLGIQPNTQYTSLESLPAEGSTKFIYLIPNTESDPVDSYNEYIWVPDKEDYEFIGSTKIDLSDYAQKTGSYAGMSVGSAQNVTGSIGGKALSSVFEADGITAKKATAAQQDGDGNVISSAYAKKTGTYAGMTVGYATAAGSASSASNATNAVNANYATTAGNVESIYVHYIELYSNVGGSGQHIYAGAVIVNNSADPITSLHSYCTANGFEAEEVLPIHGTFYNSGKLYPVTGFYLTDTNLPYVRYILANGQTSFLLNYLGGNDTVVQIQ</sequence>
<organism evidence="1 2">
    <name type="scientific">Candidatus Borkfalkia avicola</name>
    <dbReference type="NCBI Taxonomy" id="2838503"/>
    <lineage>
        <taxon>Bacteria</taxon>
        <taxon>Bacillati</taxon>
        <taxon>Bacillota</taxon>
        <taxon>Clostridia</taxon>
        <taxon>Christensenellales</taxon>
        <taxon>Christensenellaceae</taxon>
        <taxon>Candidatus Borkfalkia</taxon>
    </lineage>
</organism>
<evidence type="ECO:0000313" key="2">
    <source>
        <dbReference type="Proteomes" id="UP000824025"/>
    </source>
</evidence>
<protein>
    <submittedName>
        <fullName evidence="1">Uncharacterized protein</fullName>
    </submittedName>
</protein>
<dbReference type="EMBL" id="DXCF01000028">
    <property type="protein sequence ID" value="HIZ09880.1"/>
    <property type="molecule type" value="Genomic_DNA"/>
</dbReference>
<dbReference type="AlphaFoldDB" id="A0A9D2II39"/>
<dbReference type="Proteomes" id="UP000824025">
    <property type="component" value="Unassembled WGS sequence"/>
</dbReference>